<comment type="cofactor">
    <cofactor evidence="1">
        <name>Zn(2+)</name>
        <dbReference type="ChEBI" id="CHEBI:29105"/>
    </cofactor>
</comment>
<organism evidence="7 8">
    <name type="scientific">Aestuariispira insulae</name>
    <dbReference type="NCBI Taxonomy" id="1461337"/>
    <lineage>
        <taxon>Bacteria</taxon>
        <taxon>Pseudomonadati</taxon>
        <taxon>Pseudomonadota</taxon>
        <taxon>Alphaproteobacteria</taxon>
        <taxon>Rhodospirillales</taxon>
        <taxon>Kiloniellaceae</taxon>
        <taxon>Aestuariispira</taxon>
    </lineage>
</organism>
<gene>
    <name evidence="7" type="ORF">DFP90_1011021</name>
</gene>
<evidence type="ECO:0000256" key="2">
    <source>
        <dbReference type="ARBA" id="ARBA00007581"/>
    </source>
</evidence>
<evidence type="ECO:0000256" key="4">
    <source>
        <dbReference type="ARBA" id="ARBA00022833"/>
    </source>
</evidence>
<dbReference type="Gene3D" id="3.40.830.10">
    <property type="entry name" value="LigB-like"/>
    <property type="match status" value="1"/>
</dbReference>
<keyword evidence="3" id="KW-0479">Metal-binding</keyword>
<protein>
    <submittedName>
        <fullName evidence="7">4,5-DOPA dioxygenase extradiol</fullName>
    </submittedName>
</protein>
<evidence type="ECO:0000313" key="8">
    <source>
        <dbReference type="Proteomes" id="UP000256845"/>
    </source>
</evidence>
<feature type="domain" description="Extradiol ring-cleavage dioxygenase class III enzyme subunit B" evidence="6">
    <location>
        <begin position="28"/>
        <end position="250"/>
    </location>
</feature>
<dbReference type="Proteomes" id="UP000256845">
    <property type="component" value="Unassembled WGS sequence"/>
</dbReference>
<dbReference type="GO" id="GO:0016702">
    <property type="term" value="F:oxidoreductase activity, acting on single donors with incorporation of molecular oxygen, incorporation of two atoms of oxygen"/>
    <property type="evidence" value="ECO:0007669"/>
    <property type="project" value="UniProtKB-ARBA"/>
</dbReference>
<keyword evidence="7" id="KW-0223">Dioxygenase</keyword>
<dbReference type="Pfam" id="PF02900">
    <property type="entry name" value="LigB"/>
    <property type="match status" value="1"/>
</dbReference>
<evidence type="ECO:0000313" key="7">
    <source>
        <dbReference type="EMBL" id="RED54218.1"/>
    </source>
</evidence>
<keyword evidence="8" id="KW-1185">Reference proteome</keyword>
<dbReference type="SUPFAM" id="SSF53213">
    <property type="entry name" value="LigB-like"/>
    <property type="match status" value="1"/>
</dbReference>
<accession>A0A3D9HXI9</accession>
<dbReference type="RefSeq" id="WP_115935286.1">
    <property type="nucleotide sequence ID" value="NZ_QRDW01000001.1"/>
</dbReference>
<dbReference type="InterPro" id="IPR014436">
    <property type="entry name" value="Extradiol_dOase_DODA"/>
</dbReference>
<dbReference type="GO" id="GO:0008270">
    <property type="term" value="F:zinc ion binding"/>
    <property type="evidence" value="ECO:0007669"/>
    <property type="project" value="InterPro"/>
</dbReference>
<sequence>MKRIPSLFVSHGAPTLALDPGIVGENWRAVAGGFPKPEGILVISAHWEAERPTVSITEKPETIHDFYGFPAAMYEMDYPAPGAPDLAGRVRDLIDGGGLDVAVDQDRGVDHGAWVPLMQMFPDADIPVAQLSVQPALGLDHHFTLGRILAPLRQQGTLILASGALTHNLADFRHYQHDRDGPPLDYVQRFEDWVTEKVEAASWDCLMHLDYAPDYRRNHPTVEHILPLLVAAGTSGGPGRSFSESYAYRILSMKGFIFD</sequence>
<evidence type="ECO:0000256" key="5">
    <source>
        <dbReference type="ARBA" id="ARBA00023002"/>
    </source>
</evidence>
<dbReference type="PANTHER" id="PTHR30096">
    <property type="entry name" value="4,5-DOPA DIOXYGENASE EXTRADIOL-LIKE PROTEIN"/>
    <property type="match status" value="1"/>
</dbReference>
<keyword evidence="5" id="KW-0560">Oxidoreductase</keyword>
<dbReference type="EMBL" id="QRDW01000001">
    <property type="protein sequence ID" value="RED54218.1"/>
    <property type="molecule type" value="Genomic_DNA"/>
</dbReference>
<evidence type="ECO:0000259" key="6">
    <source>
        <dbReference type="Pfam" id="PF02900"/>
    </source>
</evidence>
<dbReference type="GO" id="GO:0008198">
    <property type="term" value="F:ferrous iron binding"/>
    <property type="evidence" value="ECO:0007669"/>
    <property type="project" value="InterPro"/>
</dbReference>
<dbReference type="InterPro" id="IPR004183">
    <property type="entry name" value="Xdiol_dOase_suB"/>
</dbReference>
<dbReference type="PIRSF" id="PIRSF006157">
    <property type="entry name" value="Doxgns_DODA"/>
    <property type="match status" value="1"/>
</dbReference>
<keyword evidence="4" id="KW-0862">Zinc</keyword>
<evidence type="ECO:0000256" key="1">
    <source>
        <dbReference type="ARBA" id="ARBA00001947"/>
    </source>
</evidence>
<dbReference type="AlphaFoldDB" id="A0A3D9HXI9"/>
<reference evidence="7 8" key="1">
    <citation type="submission" date="2018-07" db="EMBL/GenBank/DDBJ databases">
        <title>Genomic Encyclopedia of Type Strains, Phase III (KMG-III): the genomes of soil and plant-associated and newly described type strains.</title>
        <authorList>
            <person name="Whitman W."/>
        </authorList>
    </citation>
    <scope>NUCLEOTIDE SEQUENCE [LARGE SCALE GENOMIC DNA]</scope>
    <source>
        <strain evidence="7 8">CECT 8488</strain>
    </source>
</reference>
<proteinExistence type="inferred from homology"/>
<dbReference type="PANTHER" id="PTHR30096:SF0">
    <property type="entry name" value="4,5-DOPA DIOXYGENASE EXTRADIOL-LIKE PROTEIN"/>
    <property type="match status" value="1"/>
</dbReference>
<dbReference type="CDD" id="cd07363">
    <property type="entry name" value="45_DOPA_Dioxygenase"/>
    <property type="match status" value="1"/>
</dbReference>
<name>A0A3D9HXI9_9PROT</name>
<comment type="similarity">
    <text evidence="2">Belongs to the DODA-type extradiol aromatic ring-opening dioxygenase family.</text>
</comment>
<dbReference type="OrthoDB" id="9790889at2"/>
<evidence type="ECO:0000256" key="3">
    <source>
        <dbReference type="ARBA" id="ARBA00022723"/>
    </source>
</evidence>
<comment type="caution">
    <text evidence="7">The sequence shown here is derived from an EMBL/GenBank/DDBJ whole genome shotgun (WGS) entry which is preliminary data.</text>
</comment>